<sequence length="232" mass="25587">MSGVHPRVDVLTPQADTKAVVLVLHGGRQVGHAPVRRTNLAYLRMVPLAKALRRPGLEVRVTRYRKRGWNAPDLDPVRDAEWALDRIAEQHPGKPVVLVGHSMGARTALRVAAHPQVTAVCALAPWIEHGEPYEQLAGRSLLIAHGDQERTTDPALSYRYATRAKQVTERTARFSVRGDGHAMLRRAGDWTRLVRDFVWGELGFEPVAPDIANAMREASPHGLDVPLGGARV</sequence>
<evidence type="ECO:0000259" key="1">
    <source>
        <dbReference type="Pfam" id="PF12697"/>
    </source>
</evidence>
<name>A0A563EKE6_9PSEU</name>
<dbReference type="Pfam" id="PF12697">
    <property type="entry name" value="Abhydrolase_6"/>
    <property type="match status" value="1"/>
</dbReference>
<dbReference type="GO" id="GO:0016787">
    <property type="term" value="F:hydrolase activity"/>
    <property type="evidence" value="ECO:0007669"/>
    <property type="project" value="UniProtKB-KW"/>
</dbReference>
<dbReference type="EMBL" id="VOBR01000027">
    <property type="protein sequence ID" value="TWP47327.1"/>
    <property type="molecule type" value="Genomic_DNA"/>
</dbReference>
<feature type="domain" description="AB hydrolase-1" evidence="1">
    <location>
        <begin position="21"/>
        <end position="198"/>
    </location>
</feature>
<dbReference type="AlphaFoldDB" id="A0A563EKE6"/>
<protein>
    <submittedName>
        <fullName evidence="2">Alpha/beta fold hydrolase</fullName>
    </submittedName>
</protein>
<reference evidence="2 3" key="1">
    <citation type="submission" date="2019-07" db="EMBL/GenBank/DDBJ databases">
        <title>Lentzea xizangensis sp. nov., isolated from Qinghai-Tibetan Plateau Soils.</title>
        <authorList>
            <person name="Huang J."/>
        </authorList>
    </citation>
    <scope>NUCLEOTIDE SEQUENCE [LARGE SCALE GENOMIC DNA]</scope>
    <source>
        <strain evidence="2 3">FXJ1.1311</strain>
    </source>
</reference>
<keyword evidence="2" id="KW-0378">Hydrolase</keyword>
<proteinExistence type="predicted"/>
<gene>
    <name evidence="2" type="ORF">FKR81_32845</name>
</gene>
<dbReference type="Proteomes" id="UP000316639">
    <property type="component" value="Unassembled WGS sequence"/>
</dbReference>
<keyword evidence="3" id="KW-1185">Reference proteome</keyword>
<evidence type="ECO:0000313" key="3">
    <source>
        <dbReference type="Proteomes" id="UP000316639"/>
    </source>
</evidence>
<dbReference type="InterPro" id="IPR029058">
    <property type="entry name" value="AB_hydrolase_fold"/>
</dbReference>
<dbReference type="SUPFAM" id="SSF53474">
    <property type="entry name" value="alpha/beta-Hydrolases"/>
    <property type="match status" value="1"/>
</dbReference>
<dbReference type="Gene3D" id="3.40.50.1820">
    <property type="entry name" value="alpha/beta hydrolase"/>
    <property type="match status" value="1"/>
</dbReference>
<dbReference type="InterPro" id="IPR000073">
    <property type="entry name" value="AB_hydrolase_1"/>
</dbReference>
<organism evidence="2 3">
    <name type="scientific">Lentzea tibetensis</name>
    <dbReference type="NCBI Taxonomy" id="2591470"/>
    <lineage>
        <taxon>Bacteria</taxon>
        <taxon>Bacillati</taxon>
        <taxon>Actinomycetota</taxon>
        <taxon>Actinomycetes</taxon>
        <taxon>Pseudonocardiales</taxon>
        <taxon>Pseudonocardiaceae</taxon>
        <taxon>Lentzea</taxon>
    </lineage>
</organism>
<evidence type="ECO:0000313" key="2">
    <source>
        <dbReference type="EMBL" id="TWP47327.1"/>
    </source>
</evidence>
<comment type="caution">
    <text evidence="2">The sequence shown here is derived from an EMBL/GenBank/DDBJ whole genome shotgun (WGS) entry which is preliminary data.</text>
</comment>
<accession>A0A563EKE6</accession>
<dbReference type="OrthoDB" id="3366509at2"/>